<evidence type="ECO:0000313" key="12">
    <source>
        <dbReference type="EMBL" id="EGK73407.1"/>
    </source>
</evidence>
<keyword evidence="6 10" id="KW-0460">Magnesium</keyword>
<comment type="subunit">
    <text evidence="10">Homotetramer.</text>
</comment>
<dbReference type="InterPro" id="IPR033129">
    <property type="entry name" value="PEPCASE_His_AS"/>
</dbReference>
<protein>
    <recommendedName>
        <fullName evidence="5 10">Phosphoenolpyruvate carboxylase</fullName>
        <shortName evidence="10">PEPC</shortName>
        <shortName evidence="10">PEPCase</shortName>
        <ecNumber evidence="4 10">4.1.1.31</ecNumber>
    </recommendedName>
</protein>
<keyword evidence="7 10" id="KW-0456">Lyase</keyword>
<comment type="caution">
    <text evidence="12">The sequence shown here is derived from an EMBL/GenBank/DDBJ whole genome shotgun (WGS) entry which is preliminary data.</text>
</comment>
<dbReference type="GO" id="GO:0006107">
    <property type="term" value="P:oxaloacetate metabolic process"/>
    <property type="evidence" value="ECO:0007669"/>
    <property type="project" value="UniProtKB-UniRule"/>
</dbReference>
<dbReference type="AlphaFoldDB" id="F5R8M9"/>
<evidence type="ECO:0000313" key="13">
    <source>
        <dbReference type="Proteomes" id="UP000005019"/>
    </source>
</evidence>
<keyword evidence="13" id="KW-1185">Reference proteome</keyword>
<dbReference type="Pfam" id="PF00311">
    <property type="entry name" value="PEPcase"/>
    <property type="match status" value="1"/>
</dbReference>
<evidence type="ECO:0000256" key="5">
    <source>
        <dbReference type="ARBA" id="ARBA00022419"/>
    </source>
</evidence>
<dbReference type="HAMAP" id="MF_00595">
    <property type="entry name" value="PEPcase_type1"/>
    <property type="match status" value="1"/>
</dbReference>
<name>F5R8M9_METUF</name>
<evidence type="ECO:0000256" key="9">
    <source>
        <dbReference type="ARBA" id="ARBA00048995"/>
    </source>
</evidence>
<dbReference type="GO" id="GO:0006099">
    <property type="term" value="P:tricarboxylic acid cycle"/>
    <property type="evidence" value="ECO:0007669"/>
    <property type="project" value="InterPro"/>
</dbReference>
<keyword evidence="12" id="KW-0670">Pyruvate</keyword>
<dbReference type="EC" id="4.1.1.31" evidence="4 10"/>
<dbReference type="PANTHER" id="PTHR30523:SF32">
    <property type="entry name" value="PHOSPHOENOLPYRUVATE CARBOXYLASE"/>
    <property type="match status" value="1"/>
</dbReference>
<feature type="active site" evidence="10">
    <location>
        <position position="134"/>
    </location>
</feature>
<evidence type="ECO:0000256" key="3">
    <source>
        <dbReference type="ARBA" id="ARBA00008346"/>
    </source>
</evidence>
<dbReference type="GO" id="GO:0005829">
    <property type="term" value="C:cytosol"/>
    <property type="evidence" value="ECO:0007669"/>
    <property type="project" value="TreeGrafter"/>
</dbReference>
<dbReference type="PRINTS" id="PR00150">
    <property type="entry name" value="PEPCARBXLASE"/>
</dbReference>
<evidence type="ECO:0000256" key="2">
    <source>
        <dbReference type="ARBA" id="ARBA00003670"/>
    </source>
</evidence>
<dbReference type="GO" id="GO:0015977">
    <property type="term" value="P:carbon fixation"/>
    <property type="evidence" value="ECO:0007669"/>
    <property type="project" value="UniProtKB-UniRule"/>
</dbReference>
<dbReference type="PANTHER" id="PTHR30523">
    <property type="entry name" value="PHOSPHOENOLPYRUVATE CARBOXYLASE"/>
    <property type="match status" value="1"/>
</dbReference>
<dbReference type="GO" id="GO:0000287">
    <property type="term" value="F:magnesium ion binding"/>
    <property type="evidence" value="ECO:0007669"/>
    <property type="project" value="UniProtKB-UniRule"/>
</dbReference>
<accession>F5R8M9</accession>
<sequence>MVSDPISVPASADASGAAFSEKAIDLLFSLLREVVERHHPELLPVLAGESGNTLSPQMLGRAIQAQGILFQLLSIAEQNGGMRKRREVERLQGREALPGSFANVLASAKKAGLSAERVREAFAGLKVRPVLTAHPTEAKRVTVLERHRRIYRMLIELESPRWTPRERHDLEDTLRNEIELLWLTGELRLEKPNVSQEIAWGLHFFNETLFEVGPDVLARADEAMAQHFGEANLPGFLEFGSWIGGDRDGNPFVTNAITRGALIECRLAALRRHRQSVLELLRGLSVTEASLTLSGDFRDALTLALEESGEGNVIAARNPGEPFRQFLVCVLNKLDDTIACTEAEEGAACRRGYESADRLVTDLRTLEAGLRDSKLGRLADTEVVPLRRQVDLFRFSTVRLDVRENSTRVTQTLEALWRVSRGEPDDVAAPAQDGKEWQAWLMAELAAPRTGMRDLSGLPAVANETLGLFRLIADMRPKVGREAFGSFILSMTRNASDVLGVYLLAKEAGLFADPAGVERCSLPIMPLFETIDDLRRAPAIMRELLALPLVKRSVRALGGVQEVMIGYSDSNKDGGFLSSNWELFKAQQKLTAVGTEAGVKIAFFHGRGGSVSRGGVPAGRAIGAQPRGSIQGLFRLTEQGEVISSKYANKGTAAFNLELLAASVFDHALKSQAAAGSSSSPEFDDALEALSGAAHAAYQNLISNPALVAYFQEASPLEEISLLNIGSRPARRFGAKSLAELRAIPWVFAWSQNRHIVTGWYGVGSSLANFIEVRGSRGEALLARMFDESPLFRLIVDEVEKTLAVVDLDIAREYSQLVADAGVREQVFGMIAREYDITRAQILRLSGTRGLAERFPEYRQKLDHRLPVVNQVSRQQVSLLRAFRMTEDAVRKEEFRKTLLLSINCVSAGFGATG</sequence>
<evidence type="ECO:0000256" key="10">
    <source>
        <dbReference type="HAMAP-Rule" id="MF_00595"/>
    </source>
</evidence>
<evidence type="ECO:0000256" key="11">
    <source>
        <dbReference type="PROSITE-ProRule" id="PRU10112"/>
    </source>
</evidence>
<dbReference type="STRING" id="1000565.METUNv1_00585"/>
<comment type="catalytic activity">
    <reaction evidence="9 10">
        <text>oxaloacetate + phosphate = phosphoenolpyruvate + hydrogencarbonate</text>
        <dbReference type="Rhea" id="RHEA:28370"/>
        <dbReference type="ChEBI" id="CHEBI:16452"/>
        <dbReference type="ChEBI" id="CHEBI:17544"/>
        <dbReference type="ChEBI" id="CHEBI:43474"/>
        <dbReference type="ChEBI" id="CHEBI:58702"/>
        <dbReference type="EC" id="4.1.1.31"/>
    </reaction>
</comment>
<evidence type="ECO:0000256" key="1">
    <source>
        <dbReference type="ARBA" id="ARBA00001946"/>
    </source>
</evidence>
<reference evidence="12 13" key="1">
    <citation type="journal article" date="2011" name="J. Bacteriol.">
        <title>Genome sequence of Methyloversatilis universalis FAM5T, a methylotrophic representative of the order Rhodocyclales.</title>
        <authorList>
            <person name="Kittichotirat W."/>
            <person name="Good N.M."/>
            <person name="Hall R."/>
            <person name="Bringel F."/>
            <person name="Lajus A."/>
            <person name="Medigue C."/>
            <person name="Smalley N.E."/>
            <person name="Beck D."/>
            <person name="Bumgarner R."/>
            <person name="Vuilleumier S."/>
            <person name="Kalyuzhnaya M.G."/>
        </authorList>
    </citation>
    <scope>NUCLEOTIDE SEQUENCE [LARGE SCALE GENOMIC DNA]</scope>
    <source>
        <strain evidence="13">ATCC BAA-1314 / JCM 13912 / FAM5</strain>
    </source>
</reference>
<organism evidence="12 13">
    <name type="scientific">Methyloversatilis universalis (strain ATCC BAA-1314 / DSM 25237 / JCM 13912 / CCUG 52030 / FAM5)</name>
    <dbReference type="NCBI Taxonomy" id="1000565"/>
    <lineage>
        <taxon>Bacteria</taxon>
        <taxon>Pseudomonadati</taxon>
        <taxon>Pseudomonadota</taxon>
        <taxon>Betaproteobacteria</taxon>
        <taxon>Nitrosomonadales</taxon>
        <taxon>Sterolibacteriaceae</taxon>
        <taxon>Methyloversatilis</taxon>
    </lineage>
</organism>
<proteinExistence type="inferred from homology"/>
<dbReference type="PROSITE" id="PS00393">
    <property type="entry name" value="PEPCASE_2"/>
    <property type="match status" value="1"/>
</dbReference>
<dbReference type="EMBL" id="AFHG01000029">
    <property type="protein sequence ID" value="EGK73407.1"/>
    <property type="molecule type" value="Genomic_DNA"/>
</dbReference>
<evidence type="ECO:0000256" key="4">
    <source>
        <dbReference type="ARBA" id="ARBA00012305"/>
    </source>
</evidence>
<dbReference type="InterPro" id="IPR022805">
    <property type="entry name" value="PEP_COase_bac/pln-type"/>
</dbReference>
<evidence type="ECO:0000256" key="7">
    <source>
        <dbReference type="ARBA" id="ARBA00023239"/>
    </source>
</evidence>
<comment type="function">
    <text evidence="2 10">Forms oxaloacetate, a four-carbon dicarboxylic acid source for the tricarboxylic acid cycle.</text>
</comment>
<dbReference type="eggNOG" id="COG2352">
    <property type="taxonomic scope" value="Bacteria"/>
</dbReference>
<dbReference type="GO" id="GO:0008964">
    <property type="term" value="F:phosphoenolpyruvate carboxylase activity"/>
    <property type="evidence" value="ECO:0007669"/>
    <property type="project" value="UniProtKB-UniRule"/>
</dbReference>
<dbReference type="InterPro" id="IPR015813">
    <property type="entry name" value="Pyrv/PenolPyrv_kinase-like_dom"/>
</dbReference>
<gene>
    <name evidence="10" type="primary">ppc</name>
    <name evidence="12" type="ORF">METUNv1_00585</name>
</gene>
<feature type="active site" evidence="10 11">
    <location>
        <position position="572"/>
    </location>
</feature>
<dbReference type="Gene3D" id="1.20.1440.90">
    <property type="entry name" value="Phosphoenolpyruvate/pyruvate domain"/>
    <property type="match status" value="1"/>
</dbReference>
<keyword evidence="8 10" id="KW-0120">Carbon dioxide fixation</keyword>
<evidence type="ECO:0000256" key="8">
    <source>
        <dbReference type="ARBA" id="ARBA00023300"/>
    </source>
</evidence>
<comment type="cofactor">
    <cofactor evidence="1 10">
        <name>Mg(2+)</name>
        <dbReference type="ChEBI" id="CHEBI:18420"/>
    </cofactor>
</comment>
<dbReference type="InterPro" id="IPR021135">
    <property type="entry name" value="PEP_COase"/>
</dbReference>
<comment type="similarity">
    <text evidence="3 10">Belongs to the PEPCase type 1 family.</text>
</comment>
<dbReference type="Proteomes" id="UP000005019">
    <property type="component" value="Unassembled WGS sequence"/>
</dbReference>
<evidence type="ECO:0000256" key="6">
    <source>
        <dbReference type="ARBA" id="ARBA00022842"/>
    </source>
</evidence>
<dbReference type="SUPFAM" id="SSF51621">
    <property type="entry name" value="Phosphoenolpyruvate/pyruvate domain"/>
    <property type="match status" value="1"/>
</dbReference>